<dbReference type="InterPro" id="IPR008775">
    <property type="entry name" value="Phytyl_CoA_dOase-like"/>
</dbReference>
<dbReference type="Proteomes" id="UP000256304">
    <property type="component" value="Unassembled WGS sequence"/>
</dbReference>
<dbReference type="GO" id="GO:0016706">
    <property type="term" value="F:2-oxoglutarate-dependent dioxygenase activity"/>
    <property type="evidence" value="ECO:0007669"/>
    <property type="project" value="UniProtKB-ARBA"/>
</dbReference>
<keyword evidence="1" id="KW-0223">Dioxygenase</keyword>
<comment type="caution">
    <text evidence="1">The sequence shown here is derived from an EMBL/GenBank/DDBJ whole genome shotgun (WGS) entry which is preliminary data.</text>
</comment>
<dbReference type="PANTHER" id="PTHR20883">
    <property type="entry name" value="PHYTANOYL-COA DIOXYGENASE DOMAIN CONTAINING 1"/>
    <property type="match status" value="1"/>
</dbReference>
<organism evidence="1 2">
    <name type="scientific">Paenibacillus taihuensis</name>
    <dbReference type="NCBI Taxonomy" id="1156355"/>
    <lineage>
        <taxon>Bacteria</taxon>
        <taxon>Bacillati</taxon>
        <taxon>Bacillota</taxon>
        <taxon>Bacilli</taxon>
        <taxon>Bacillales</taxon>
        <taxon>Paenibacillaceae</taxon>
        <taxon>Paenibacillus</taxon>
    </lineage>
</organism>
<dbReference type="RefSeq" id="WP_116192825.1">
    <property type="nucleotide sequence ID" value="NZ_QTTN01000072.1"/>
</dbReference>
<dbReference type="PANTHER" id="PTHR20883:SF46">
    <property type="entry name" value="PHYTANOYL-COA HYDROXYLASE"/>
    <property type="match status" value="1"/>
</dbReference>
<keyword evidence="2" id="KW-1185">Reference proteome</keyword>
<gene>
    <name evidence="1" type="ORF">A8990_1724</name>
</gene>
<dbReference type="Pfam" id="PF05721">
    <property type="entry name" value="PhyH"/>
    <property type="match status" value="1"/>
</dbReference>
<name>A0A3D9PYL3_9BACL</name>
<dbReference type="AlphaFoldDB" id="A0A3D9PYL3"/>
<evidence type="ECO:0000313" key="1">
    <source>
        <dbReference type="EMBL" id="REE55352.1"/>
    </source>
</evidence>
<protein>
    <submittedName>
        <fullName evidence="1">Phytanoyl-CoA dioxygenase PhyH</fullName>
    </submittedName>
</protein>
<dbReference type="EMBL" id="QTTN01000072">
    <property type="protein sequence ID" value="REE55352.1"/>
    <property type="molecule type" value="Genomic_DNA"/>
</dbReference>
<proteinExistence type="predicted"/>
<dbReference type="GO" id="GO:0005506">
    <property type="term" value="F:iron ion binding"/>
    <property type="evidence" value="ECO:0007669"/>
    <property type="project" value="UniProtKB-ARBA"/>
</dbReference>
<dbReference type="OrthoDB" id="2533724at2"/>
<reference evidence="1 2" key="1">
    <citation type="submission" date="2018-08" db="EMBL/GenBank/DDBJ databases">
        <title>Genomic Encyclopedia of Type Strains, Phase III (KMG-III): the genomes of soil and plant-associated and newly described type strains.</title>
        <authorList>
            <person name="Whitman W."/>
        </authorList>
    </citation>
    <scope>NUCLEOTIDE SEQUENCE [LARGE SCALE GENOMIC DNA]</scope>
    <source>
        <strain evidence="1 2">CGMCC 1.10966</strain>
    </source>
</reference>
<keyword evidence="1" id="KW-0560">Oxidoreductase</keyword>
<evidence type="ECO:0000313" key="2">
    <source>
        <dbReference type="Proteomes" id="UP000256304"/>
    </source>
</evidence>
<dbReference type="Gene3D" id="2.60.120.620">
    <property type="entry name" value="q2cbj1_9rhob like domain"/>
    <property type="match status" value="1"/>
</dbReference>
<dbReference type="SUPFAM" id="SSF51197">
    <property type="entry name" value="Clavaminate synthase-like"/>
    <property type="match status" value="1"/>
</dbReference>
<sequence length="270" mass="30930">MRLTQQQVNFFHVFGFLKLPGLIKDDIEKITQAFEKVLQAYEGILGIHDGSRRTMVPCVDSSYYLSSLLDDPRIHEVASSLLGEDFNYWGSDGNYYSGDTGWHPDGGEPKYLHIKLAFYLDELDGSNGALRVIPGSHRETDRYALDIMHHVPHSQQHFGLHGSELPAQVLDVTPGDLLIFNHRTFHSAWGGGNKRRMFTMNMCERYKDEDIGFLRKMILPHVGAHIDRYFGDAMLESAGQARMKHLEQMISLWDWDIVTRGKPEFSYLKV</sequence>
<accession>A0A3D9PYL3</accession>